<keyword evidence="4" id="KW-0853">WD repeat</keyword>
<dbReference type="Gene3D" id="2.130.10.10">
    <property type="entry name" value="YVTN repeat-like/Quinoprotein amine dehydrogenase"/>
    <property type="match status" value="1"/>
</dbReference>
<dbReference type="InterPro" id="IPR045184">
    <property type="entry name" value="SMU1"/>
</dbReference>
<dbReference type="GO" id="GO:0000398">
    <property type="term" value="P:mRNA splicing, via spliceosome"/>
    <property type="evidence" value="ECO:0007669"/>
    <property type="project" value="InterPro"/>
</dbReference>
<dbReference type="InterPro" id="IPR006594">
    <property type="entry name" value="LisH"/>
</dbReference>
<gene>
    <name evidence="6" type="ORF">TrVE_jg10675</name>
</gene>
<dbReference type="Pfam" id="PF00400">
    <property type="entry name" value="WD40"/>
    <property type="match status" value="2"/>
</dbReference>
<accession>A0A9W7B944</accession>
<dbReference type="Proteomes" id="UP001165160">
    <property type="component" value="Unassembled WGS sequence"/>
</dbReference>
<feature type="repeat" description="WD" evidence="4">
    <location>
        <begin position="302"/>
        <end position="343"/>
    </location>
</feature>
<dbReference type="PROSITE" id="PS50082">
    <property type="entry name" value="WD_REPEATS_2"/>
    <property type="match status" value="2"/>
</dbReference>
<feature type="region of interest" description="Disordered" evidence="5">
    <location>
        <begin position="220"/>
        <end position="242"/>
    </location>
</feature>
<dbReference type="SUPFAM" id="SSF50978">
    <property type="entry name" value="WD40 repeat-like"/>
    <property type="match status" value="1"/>
</dbReference>
<comment type="caution">
    <text evidence="6">The sequence shown here is derived from an EMBL/GenBank/DDBJ whole genome shotgun (WGS) entry which is preliminary data.</text>
</comment>
<evidence type="ECO:0000256" key="5">
    <source>
        <dbReference type="SAM" id="MobiDB-lite"/>
    </source>
</evidence>
<organism evidence="6 7">
    <name type="scientific">Triparma verrucosa</name>
    <dbReference type="NCBI Taxonomy" id="1606542"/>
    <lineage>
        <taxon>Eukaryota</taxon>
        <taxon>Sar</taxon>
        <taxon>Stramenopiles</taxon>
        <taxon>Ochrophyta</taxon>
        <taxon>Bolidophyceae</taxon>
        <taxon>Parmales</taxon>
        <taxon>Triparmaceae</taxon>
        <taxon>Triparma</taxon>
    </lineage>
</organism>
<dbReference type="InterPro" id="IPR015943">
    <property type="entry name" value="WD40/YVTN_repeat-like_dom_sf"/>
</dbReference>
<keyword evidence="1" id="KW-0507">mRNA processing</keyword>
<dbReference type="PANTHER" id="PTHR22848">
    <property type="entry name" value="WD40 REPEAT PROTEIN"/>
    <property type="match status" value="1"/>
</dbReference>
<dbReference type="SMART" id="SM00320">
    <property type="entry name" value="WD40"/>
    <property type="match status" value="4"/>
</dbReference>
<name>A0A9W7B944_9STRA</name>
<dbReference type="PROSITE" id="PS50294">
    <property type="entry name" value="WD_REPEATS_REGION"/>
    <property type="match status" value="1"/>
</dbReference>
<sequence length="553" mass="60756">MAHLSIPSSQILQLIHLHLLSNGLSVTSQTLQEESNVGLPGSTVGLSVLTNVGRWGDVLTSLNRLDEEVYNSIPKALIAEVKEMTILELSEQDPNLSMQIYDRLIDDELEPKKEGEEQQSIYTSKAIDRMRNSFNGIVKFSDKGETRDQRRARIGAELENYVKTAQDDKLLQLLRQSLLWQVHTNTLPKALETKITREGEEEQPDEMGTYNIATGEVTNLSISDSNSTNNSNNSGSSNSNSNGCVKELKGVVKLSKYSNPLSFTYIASPPCVVTGGDDGLIELWDADTCKLFQNAYQSTERFMSHPEGVTALANSPDYEMLASADTAGTIKVWSVSSGQCVRKFEGVFNETILAITFTQDSSGIIAGSKTGNVKKLGLNSGNVLTEYTGLETYVNDIIVHEGRVVAGSEDGVVKVWNEGNGVEMKELEDKADRKIESGGVKRLIGAKSGVLVVRKGTAAKLFDWESTVMKTFRSEGSSEFEDGALSGNEKFFYGLTNDAGQNGAVTAYEFETTKFERRVEGRGHVDEILSLGNKNELMARGKEGKRHKVFLWK</sequence>
<dbReference type="SMART" id="SM00667">
    <property type="entry name" value="LisH"/>
    <property type="match status" value="1"/>
</dbReference>
<evidence type="ECO:0000256" key="4">
    <source>
        <dbReference type="PROSITE-ProRule" id="PRU00221"/>
    </source>
</evidence>
<dbReference type="EMBL" id="BRXX01000062">
    <property type="protein sequence ID" value="GMH86576.1"/>
    <property type="molecule type" value="Genomic_DNA"/>
</dbReference>
<dbReference type="InterPro" id="IPR036322">
    <property type="entry name" value="WD40_repeat_dom_sf"/>
</dbReference>
<comment type="similarity">
    <text evidence="3">Belongs to the WD repeat SMU1 family.</text>
</comment>
<protein>
    <submittedName>
        <fullName evidence="6">Uncharacterized protein</fullName>
    </submittedName>
</protein>
<evidence type="ECO:0000313" key="7">
    <source>
        <dbReference type="Proteomes" id="UP001165160"/>
    </source>
</evidence>
<evidence type="ECO:0000256" key="1">
    <source>
        <dbReference type="ARBA" id="ARBA00022664"/>
    </source>
</evidence>
<evidence type="ECO:0000256" key="2">
    <source>
        <dbReference type="ARBA" id="ARBA00023187"/>
    </source>
</evidence>
<keyword evidence="7" id="KW-1185">Reference proteome</keyword>
<evidence type="ECO:0000256" key="3">
    <source>
        <dbReference type="ARBA" id="ARBA00025801"/>
    </source>
</evidence>
<dbReference type="InterPro" id="IPR001680">
    <property type="entry name" value="WD40_rpt"/>
</dbReference>
<evidence type="ECO:0000313" key="6">
    <source>
        <dbReference type="EMBL" id="GMH86576.1"/>
    </source>
</evidence>
<keyword evidence="2" id="KW-0508">mRNA splicing</keyword>
<proteinExistence type="inferred from homology"/>
<dbReference type="PROSITE" id="PS50896">
    <property type="entry name" value="LISH"/>
    <property type="match status" value="1"/>
</dbReference>
<dbReference type="AlphaFoldDB" id="A0A9W7B944"/>
<feature type="repeat" description="WD" evidence="4">
    <location>
        <begin position="272"/>
        <end position="294"/>
    </location>
</feature>
<reference evidence="7" key="1">
    <citation type="journal article" date="2023" name="Commun. Biol.">
        <title>Genome analysis of Parmales, the sister group of diatoms, reveals the evolutionary specialization of diatoms from phago-mixotrophs to photoautotrophs.</title>
        <authorList>
            <person name="Ban H."/>
            <person name="Sato S."/>
            <person name="Yoshikawa S."/>
            <person name="Yamada K."/>
            <person name="Nakamura Y."/>
            <person name="Ichinomiya M."/>
            <person name="Sato N."/>
            <person name="Blanc-Mathieu R."/>
            <person name="Endo H."/>
            <person name="Kuwata A."/>
            <person name="Ogata H."/>
        </authorList>
    </citation>
    <scope>NUCLEOTIDE SEQUENCE [LARGE SCALE GENOMIC DNA]</scope>
    <source>
        <strain evidence="7">NIES 3699</strain>
    </source>
</reference>